<dbReference type="SMART" id="SM00418">
    <property type="entry name" value="HTH_ARSR"/>
    <property type="match status" value="1"/>
</dbReference>
<feature type="domain" description="HTH arsR-type" evidence="7">
    <location>
        <begin position="1"/>
        <end position="99"/>
    </location>
</feature>
<keyword evidence="2" id="KW-0479">Metal-binding</keyword>
<dbReference type="GO" id="GO:0003700">
    <property type="term" value="F:DNA-binding transcription factor activity"/>
    <property type="evidence" value="ECO:0007669"/>
    <property type="project" value="InterPro"/>
</dbReference>
<dbReference type="PRINTS" id="PR00778">
    <property type="entry name" value="HTHARSR"/>
</dbReference>
<sequence length="117" mass="13321">MTLIDPPTLFKSLADDTRARLALLVASEGELCVCELVCALEASQPKISRHLAELRKTGLLQDRRQGQWVYYRLNDDLPAWVRHVLDVVRTANHPWIAEGLKRLGRMDDRPVRQASCC</sequence>
<evidence type="ECO:0000256" key="5">
    <source>
        <dbReference type="ARBA" id="ARBA00023163"/>
    </source>
</evidence>
<dbReference type="InterPro" id="IPR001845">
    <property type="entry name" value="HTH_ArsR_DNA-bd_dom"/>
</dbReference>
<dbReference type="InterPro" id="IPR051081">
    <property type="entry name" value="HTH_MetalResp_TranReg"/>
</dbReference>
<dbReference type="OrthoDB" id="9793058at2"/>
<evidence type="ECO:0000256" key="1">
    <source>
        <dbReference type="ARBA" id="ARBA00022849"/>
    </source>
</evidence>
<dbReference type="NCBIfam" id="NF033788">
    <property type="entry name" value="HTH_metalloreg"/>
    <property type="match status" value="1"/>
</dbReference>
<dbReference type="InterPro" id="IPR036388">
    <property type="entry name" value="WH-like_DNA-bd_sf"/>
</dbReference>
<evidence type="ECO:0000256" key="3">
    <source>
        <dbReference type="ARBA" id="ARBA00023015"/>
    </source>
</evidence>
<dbReference type="Pfam" id="PF01022">
    <property type="entry name" value="HTH_5"/>
    <property type="match status" value="1"/>
</dbReference>
<dbReference type="InterPro" id="IPR036390">
    <property type="entry name" value="WH_DNA-bd_sf"/>
</dbReference>
<dbReference type="GO" id="GO:0046685">
    <property type="term" value="P:response to arsenic-containing substance"/>
    <property type="evidence" value="ECO:0007669"/>
    <property type="project" value="UniProtKB-KW"/>
</dbReference>
<evidence type="ECO:0000256" key="6">
    <source>
        <dbReference type="ARBA" id="ARBA00060178"/>
    </source>
</evidence>
<dbReference type="PANTHER" id="PTHR33154">
    <property type="entry name" value="TRANSCRIPTIONAL REGULATOR, ARSR FAMILY"/>
    <property type="match status" value="1"/>
</dbReference>
<evidence type="ECO:0000259" key="7">
    <source>
        <dbReference type="PROSITE" id="PS50987"/>
    </source>
</evidence>
<proteinExistence type="predicted"/>
<dbReference type="SUPFAM" id="SSF46785">
    <property type="entry name" value="Winged helix' DNA-binding domain"/>
    <property type="match status" value="1"/>
</dbReference>
<keyword evidence="5" id="KW-0804">Transcription</keyword>
<evidence type="ECO:0000256" key="4">
    <source>
        <dbReference type="ARBA" id="ARBA00023125"/>
    </source>
</evidence>
<gene>
    <name evidence="8" type="ORF">SAMN05216421_0104</name>
</gene>
<keyword evidence="9" id="KW-1185">Reference proteome</keyword>
<keyword evidence="1" id="KW-0059">Arsenical resistance</keyword>
<dbReference type="PANTHER" id="PTHR33154:SF18">
    <property type="entry name" value="ARSENICAL RESISTANCE OPERON REPRESSOR"/>
    <property type="match status" value="1"/>
</dbReference>
<dbReference type="PROSITE" id="PS50987">
    <property type="entry name" value="HTH_ARSR_2"/>
    <property type="match status" value="1"/>
</dbReference>
<dbReference type="InterPro" id="IPR011991">
    <property type="entry name" value="ArsR-like_HTH"/>
</dbReference>
<dbReference type="STRING" id="487184.SAMN05216421_0104"/>
<dbReference type="CDD" id="cd00090">
    <property type="entry name" value="HTH_ARSR"/>
    <property type="match status" value="1"/>
</dbReference>
<evidence type="ECO:0000313" key="9">
    <source>
        <dbReference type="Proteomes" id="UP000243207"/>
    </source>
</evidence>
<reference evidence="9" key="1">
    <citation type="submission" date="2016-10" db="EMBL/GenBank/DDBJ databases">
        <authorList>
            <person name="Varghese N."/>
            <person name="Submissions S."/>
        </authorList>
    </citation>
    <scope>NUCLEOTIDE SEQUENCE [LARGE SCALE GENOMIC DNA]</scope>
    <source>
        <strain evidence="9">NRRL B-51270</strain>
    </source>
</reference>
<accession>A0A1H1LBR7</accession>
<keyword evidence="4" id="KW-0238">DNA-binding</keyword>
<dbReference type="NCBIfam" id="NF007528">
    <property type="entry name" value="PRK10141.1"/>
    <property type="match status" value="1"/>
</dbReference>
<dbReference type="AlphaFoldDB" id="A0A1H1LBR7"/>
<dbReference type="EMBL" id="LT629736">
    <property type="protein sequence ID" value="SDR71485.1"/>
    <property type="molecule type" value="Genomic_DNA"/>
</dbReference>
<evidence type="ECO:0000313" key="8">
    <source>
        <dbReference type="EMBL" id="SDR71485.1"/>
    </source>
</evidence>
<dbReference type="RefSeq" id="WP_093391151.1">
    <property type="nucleotide sequence ID" value="NZ_LT629736.1"/>
</dbReference>
<organism evidence="8 9">
    <name type="scientific">Halopseudomonas xinjiangensis</name>
    <dbReference type="NCBI Taxonomy" id="487184"/>
    <lineage>
        <taxon>Bacteria</taxon>
        <taxon>Pseudomonadati</taxon>
        <taxon>Pseudomonadota</taxon>
        <taxon>Gammaproteobacteria</taxon>
        <taxon>Pseudomonadales</taxon>
        <taxon>Pseudomonadaceae</taxon>
        <taxon>Halopseudomonas</taxon>
    </lineage>
</organism>
<keyword evidence="3" id="KW-0805">Transcription regulation</keyword>
<dbReference type="FunFam" id="1.10.10.10:FF:000279">
    <property type="entry name" value="Transcriptional regulator, ArsR family"/>
    <property type="match status" value="1"/>
</dbReference>
<keyword evidence="2" id="KW-0480">Metal-thiolate cluster</keyword>
<name>A0A1H1LBR7_9GAMM</name>
<comment type="function">
    <text evidence="6">Binds arsenite and regulates the expression of arsenic efflux pumps. In vitro, also binds antimony and bismuth, but not arsenate.</text>
</comment>
<protein>
    <submittedName>
        <fullName evidence="8">Transcriptional regulator, ArsR family</fullName>
    </submittedName>
</protein>
<dbReference type="Gene3D" id="1.10.10.10">
    <property type="entry name" value="Winged helix-like DNA-binding domain superfamily/Winged helix DNA-binding domain"/>
    <property type="match status" value="1"/>
</dbReference>
<dbReference type="GO" id="GO:0046872">
    <property type="term" value="F:metal ion binding"/>
    <property type="evidence" value="ECO:0007669"/>
    <property type="project" value="UniProtKB-KW"/>
</dbReference>
<dbReference type="Proteomes" id="UP000243207">
    <property type="component" value="Chromosome I"/>
</dbReference>
<evidence type="ECO:0000256" key="2">
    <source>
        <dbReference type="ARBA" id="ARBA00022851"/>
    </source>
</evidence>
<dbReference type="GO" id="GO:0003677">
    <property type="term" value="F:DNA binding"/>
    <property type="evidence" value="ECO:0007669"/>
    <property type="project" value="UniProtKB-KW"/>
</dbReference>